<dbReference type="CDD" id="cd06187">
    <property type="entry name" value="O2ase_reductase_like"/>
    <property type="match status" value="1"/>
</dbReference>
<protein>
    <recommendedName>
        <fullName evidence="4">nitric oxide dioxygenase</fullName>
        <ecNumber evidence="4">1.14.12.17</ecNumber>
    </recommendedName>
</protein>
<keyword evidence="15" id="KW-1185">Reference proteome</keyword>
<reference evidence="14" key="1">
    <citation type="submission" date="2021-07" db="EMBL/GenBank/DDBJ databases">
        <title>Candidatus Kaistella beijingensis sp. nov. isolated from a municipal wastewater treatment plant is involved in sludge foaming.</title>
        <authorList>
            <person name="Song Y."/>
            <person name="Liu S.-J."/>
        </authorList>
    </citation>
    <scope>NUCLEOTIDE SEQUENCE</scope>
    <source>
        <strain evidence="14">DSM 43998</strain>
    </source>
</reference>
<dbReference type="SUPFAM" id="SSF63380">
    <property type="entry name" value="Riboflavin synthase domain-like"/>
    <property type="match status" value="1"/>
</dbReference>
<evidence type="ECO:0000256" key="1">
    <source>
        <dbReference type="ARBA" id="ARBA00001970"/>
    </source>
</evidence>
<dbReference type="Pfam" id="PF00175">
    <property type="entry name" value="NAD_binding_1"/>
    <property type="match status" value="1"/>
</dbReference>
<dbReference type="Gene3D" id="2.40.30.10">
    <property type="entry name" value="Translation factors"/>
    <property type="match status" value="1"/>
</dbReference>
<evidence type="ECO:0000259" key="12">
    <source>
        <dbReference type="PROSITE" id="PS01033"/>
    </source>
</evidence>
<dbReference type="InterPro" id="IPR017938">
    <property type="entry name" value="Riboflavin_synthase-like_b-brl"/>
</dbReference>
<keyword evidence="11" id="KW-0349">Heme</keyword>
<dbReference type="InterPro" id="IPR039261">
    <property type="entry name" value="FNR_nucleotide-bd"/>
</dbReference>
<evidence type="ECO:0000256" key="2">
    <source>
        <dbReference type="ARBA" id="ARBA00001974"/>
    </source>
</evidence>
<keyword evidence="11" id="KW-0408">Iron</keyword>
<evidence type="ECO:0000256" key="4">
    <source>
        <dbReference type="ARBA" id="ARBA00012229"/>
    </source>
</evidence>
<dbReference type="SUPFAM" id="SSF52343">
    <property type="entry name" value="Ferredoxin reductase-like, C-terminal NADP-linked domain"/>
    <property type="match status" value="1"/>
</dbReference>
<gene>
    <name evidence="14" type="ORF">KV203_18060</name>
</gene>
<keyword evidence="5" id="KW-0001">2Fe-2S</keyword>
<keyword evidence="11" id="KW-0813">Transport</keyword>
<keyword evidence="11" id="KW-0479">Metal-binding</keyword>
<proteinExistence type="inferred from homology"/>
<dbReference type="RefSeq" id="WP_066469433.1">
    <property type="nucleotide sequence ID" value="NZ_CBCRUZ010000005.1"/>
</dbReference>
<dbReference type="InterPro" id="IPR001433">
    <property type="entry name" value="OxRdtase_FAD/NAD-bd"/>
</dbReference>
<keyword evidence="8" id="KW-0520">NAD</keyword>
<sequence>MDSRTISLVRTTFKAVVAEDDGPERLARSFYSILFTDYPGIRELFPAAMDAQRDRLLKAIAYVVDRLEEPDKLMPFLAQLGRDHRKYGTTDGHYIAVGNSLIKALRTFSGTEMWNDEVDAAWAEAIGVITETMLGAAKAETSPPVWSGRVVEHQEVLRNLAVIRLQMDQPMSYVAGQYVSVQIPARPRMWRYLSPATPANDRGEIEFHVRAISGGWVSPSIVGHTQIGETWLIGAPLGGLGVPRDPDRAMVMVGCGTGIAPLRAQLMFMATRRANPKVHLFIAGHHPCDLYELESLWQLSITNPWLTITAITESEDNPWWYMGADLGIPPGIELRVGQIGKIVAGYGAWPDRDIQIVGSAPVVQTTKFRMMAAGTPTENIRHDPLF</sequence>
<dbReference type="EC" id="1.14.12.17" evidence="4"/>
<evidence type="ECO:0000256" key="9">
    <source>
        <dbReference type="ARBA" id="ARBA00048649"/>
    </source>
</evidence>
<dbReference type="Gene3D" id="3.40.50.80">
    <property type="entry name" value="Nucleotide-binding domain of ferredoxin-NADP reductase (FNR) module"/>
    <property type="match status" value="1"/>
</dbReference>
<dbReference type="InterPro" id="IPR017927">
    <property type="entry name" value="FAD-bd_FR_type"/>
</dbReference>
<comment type="cofactor">
    <cofactor evidence="2">
        <name>FAD</name>
        <dbReference type="ChEBI" id="CHEBI:57692"/>
    </cofactor>
</comment>
<keyword evidence="7" id="KW-0411">Iron-sulfur</keyword>
<dbReference type="InterPro" id="IPR009050">
    <property type="entry name" value="Globin-like_sf"/>
</dbReference>
<organism evidence="14 15">
    <name type="scientific">Skermania pinensis</name>
    <dbReference type="NCBI Taxonomy" id="39122"/>
    <lineage>
        <taxon>Bacteria</taxon>
        <taxon>Bacillati</taxon>
        <taxon>Actinomycetota</taxon>
        <taxon>Actinomycetes</taxon>
        <taxon>Mycobacteriales</taxon>
        <taxon>Gordoniaceae</taxon>
        <taxon>Skermania</taxon>
    </lineage>
</organism>
<evidence type="ECO:0000256" key="10">
    <source>
        <dbReference type="ARBA" id="ARBA00049433"/>
    </source>
</evidence>
<comment type="similarity">
    <text evidence="11">Belongs to the globin family.</text>
</comment>
<dbReference type="PROSITE" id="PS01033">
    <property type="entry name" value="GLOBIN"/>
    <property type="match status" value="1"/>
</dbReference>
<keyword evidence="11" id="KW-0561">Oxygen transport</keyword>
<accession>A0ABX8S7F8</accession>
<dbReference type="PANTHER" id="PTHR47354:SF5">
    <property type="entry name" value="PROTEIN RFBI"/>
    <property type="match status" value="1"/>
</dbReference>
<dbReference type="CDD" id="cd19753">
    <property type="entry name" value="Mb-like_oxidoreductase"/>
    <property type="match status" value="1"/>
</dbReference>
<dbReference type="Pfam" id="PF00042">
    <property type="entry name" value="Globin"/>
    <property type="match status" value="1"/>
</dbReference>
<evidence type="ECO:0000256" key="7">
    <source>
        <dbReference type="ARBA" id="ARBA00023014"/>
    </source>
</evidence>
<evidence type="ECO:0000256" key="8">
    <source>
        <dbReference type="ARBA" id="ARBA00023027"/>
    </source>
</evidence>
<evidence type="ECO:0000256" key="3">
    <source>
        <dbReference type="ARBA" id="ARBA00006401"/>
    </source>
</evidence>
<dbReference type="PRINTS" id="PR00410">
    <property type="entry name" value="PHEHYDRXLASE"/>
</dbReference>
<evidence type="ECO:0000256" key="5">
    <source>
        <dbReference type="ARBA" id="ARBA00022714"/>
    </source>
</evidence>
<keyword evidence="6" id="KW-0521">NADP</keyword>
<evidence type="ECO:0000259" key="13">
    <source>
        <dbReference type="PROSITE" id="PS51384"/>
    </source>
</evidence>
<dbReference type="Pfam" id="PF00970">
    <property type="entry name" value="FAD_binding_6"/>
    <property type="match status" value="1"/>
</dbReference>
<evidence type="ECO:0000256" key="11">
    <source>
        <dbReference type="RuleBase" id="RU000356"/>
    </source>
</evidence>
<dbReference type="EMBL" id="CP079105">
    <property type="protein sequence ID" value="QXQ13678.1"/>
    <property type="molecule type" value="Genomic_DNA"/>
</dbReference>
<comment type="cofactor">
    <cofactor evidence="1">
        <name>heme b</name>
        <dbReference type="ChEBI" id="CHEBI:60344"/>
    </cofactor>
</comment>
<dbReference type="InterPro" id="IPR050415">
    <property type="entry name" value="MRET"/>
</dbReference>
<feature type="domain" description="Globin" evidence="12">
    <location>
        <begin position="1"/>
        <end position="138"/>
    </location>
</feature>
<comment type="catalytic activity">
    <reaction evidence="10">
        <text>2 nitric oxide + NADPH + 2 O2 = 2 nitrate + NADP(+) + H(+)</text>
        <dbReference type="Rhea" id="RHEA:19465"/>
        <dbReference type="ChEBI" id="CHEBI:15378"/>
        <dbReference type="ChEBI" id="CHEBI:15379"/>
        <dbReference type="ChEBI" id="CHEBI:16480"/>
        <dbReference type="ChEBI" id="CHEBI:17632"/>
        <dbReference type="ChEBI" id="CHEBI:57783"/>
        <dbReference type="ChEBI" id="CHEBI:58349"/>
        <dbReference type="EC" id="1.14.12.17"/>
    </reaction>
</comment>
<feature type="domain" description="FAD-binding FR-type" evidence="13">
    <location>
        <begin position="143"/>
        <end position="243"/>
    </location>
</feature>
<name>A0ABX8S7F8_9ACTN</name>
<evidence type="ECO:0000313" key="15">
    <source>
        <dbReference type="Proteomes" id="UP000887023"/>
    </source>
</evidence>
<dbReference type="InterPro" id="IPR008333">
    <property type="entry name" value="Cbr1-like_FAD-bd_dom"/>
</dbReference>
<dbReference type="Proteomes" id="UP000887023">
    <property type="component" value="Chromosome"/>
</dbReference>
<dbReference type="PROSITE" id="PS51384">
    <property type="entry name" value="FAD_FR"/>
    <property type="match status" value="1"/>
</dbReference>
<evidence type="ECO:0000256" key="6">
    <source>
        <dbReference type="ARBA" id="ARBA00022857"/>
    </source>
</evidence>
<dbReference type="SUPFAM" id="SSF46458">
    <property type="entry name" value="Globin-like"/>
    <property type="match status" value="1"/>
</dbReference>
<comment type="catalytic activity">
    <reaction evidence="9">
        <text>2 nitric oxide + NADH + 2 O2 = 2 nitrate + NAD(+) + H(+)</text>
        <dbReference type="Rhea" id="RHEA:19469"/>
        <dbReference type="ChEBI" id="CHEBI:15378"/>
        <dbReference type="ChEBI" id="CHEBI:15379"/>
        <dbReference type="ChEBI" id="CHEBI:16480"/>
        <dbReference type="ChEBI" id="CHEBI:17632"/>
        <dbReference type="ChEBI" id="CHEBI:57540"/>
        <dbReference type="ChEBI" id="CHEBI:57945"/>
        <dbReference type="EC" id="1.14.12.17"/>
    </reaction>
</comment>
<dbReference type="InterPro" id="IPR012292">
    <property type="entry name" value="Globin/Proto"/>
</dbReference>
<dbReference type="InterPro" id="IPR000971">
    <property type="entry name" value="Globin"/>
</dbReference>
<dbReference type="Gene3D" id="1.10.490.10">
    <property type="entry name" value="Globins"/>
    <property type="match status" value="1"/>
</dbReference>
<comment type="similarity">
    <text evidence="3">In the C-terminal section; belongs to the flavoprotein pyridine nucleotide cytochrome reductase family.</text>
</comment>
<evidence type="ECO:0000313" key="14">
    <source>
        <dbReference type="EMBL" id="QXQ13678.1"/>
    </source>
</evidence>
<dbReference type="PANTHER" id="PTHR47354">
    <property type="entry name" value="NADH OXIDOREDUCTASE HCR"/>
    <property type="match status" value="1"/>
</dbReference>